<dbReference type="Gene3D" id="3.50.50.60">
    <property type="entry name" value="FAD/NAD(P)-binding domain"/>
    <property type="match status" value="1"/>
</dbReference>
<protein>
    <recommendedName>
        <fullName evidence="6">FAD dependent oxidoreductase domain-containing protein</fullName>
    </recommendedName>
</protein>
<dbReference type="STRING" id="215243.A0A0D2DV11"/>
<dbReference type="GO" id="GO:0051698">
    <property type="term" value="F:saccharopine oxidase activity"/>
    <property type="evidence" value="ECO:0007669"/>
    <property type="project" value="TreeGrafter"/>
</dbReference>
<accession>A0A0D2DV11</accession>
<reference evidence="7 8" key="1">
    <citation type="submission" date="2015-01" db="EMBL/GenBank/DDBJ databases">
        <title>The Genome Sequence of Exophiala oligosperma CBS72588.</title>
        <authorList>
            <consortium name="The Broad Institute Genomics Platform"/>
            <person name="Cuomo C."/>
            <person name="de Hoog S."/>
            <person name="Gorbushina A."/>
            <person name="Stielow B."/>
            <person name="Teixiera M."/>
            <person name="Abouelleil A."/>
            <person name="Chapman S.B."/>
            <person name="Priest M."/>
            <person name="Young S.K."/>
            <person name="Wortman J."/>
            <person name="Nusbaum C."/>
            <person name="Birren B."/>
        </authorList>
    </citation>
    <scope>NUCLEOTIDE SEQUENCE [LARGE SCALE GENOMIC DNA]</scope>
    <source>
        <strain evidence="7 8">CBS 72588</strain>
    </source>
</reference>
<dbReference type="RefSeq" id="XP_016267149.1">
    <property type="nucleotide sequence ID" value="XM_016403252.1"/>
</dbReference>
<dbReference type="HOGENOM" id="CLU_007884_0_2_1"/>
<dbReference type="EMBL" id="KN847333">
    <property type="protein sequence ID" value="KIW46933.1"/>
    <property type="molecule type" value="Genomic_DNA"/>
</dbReference>
<comment type="cofactor">
    <cofactor evidence="1">
        <name>FAD</name>
        <dbReference type="ChEBI" id="CHEBI:57692"/>
    </cofactor>
</comment>
<dbReference type="Pfam" id="PF01266">
    <property type="entry name" value="DAO"/>
    <property type="match status" value="1"/>
</dbReference>
<name>A0A0D2DV11_9EURO</name>
<evidence type="ECO:0000259" key="6">
    <source>
        <dbReference type="Pfam" id="PF01266"/>
    </source>
</evidence>
<evidence type="ECO:0000313" key="8">
    <source>
        <dbReference type="Proteomes" id="UP000053342"/>
    </source>
</evidence>
<proteinExistence type="inferred from homology"/>
<dbReference type="GO" id="GO:0008115">
    <property type="term" value="F:sarcosine oxidase activity"/>
    <property type="evidence" value="ECO:0007669"/>
    <property type="project" value="TreeGrafter"/>
</dbReference>
<dbReference type="PANTHER" id="PTHR10961">
    <property type="entry name" value="PEROXISOMAL SARCOSINE OXIDASE"/>
    <property type="match status" value="1"/>
</dbReference>
<keyword evidence="5" id="KW-0560">Oxidoreductase</keyword>
<gene>
    <name evidence="7" type="ORF">PV06_02553</name>
</gene>
<evidence type="ECO:0000256" key="4">
    <source>
        <dbReference type="ARBA" id="ARBA00022827"/>
    </source>
</evidence>
<comment type="similarity">
    <text evidence="2">Belongs to the MSOX/MTOX family.</text>
</comment>
<dbReference type="SUPFAM" id="SSF51905">
    <property type="entry name" value="FAD/NAD(P)-binding domain"/>
    <property type="match status" value="1"/>
</dbReference>
<organism evidence="7 8">
    <name type="scientific">Exophiala oligosperma</name>
    <dbReference type="NCBI Taxonomy" id="215243"/>
    <lineage>
        <taxon>Eukaryota</taxon>
        <taxon>Fungi</taxon>
        <taxon>Dikarya</taxon>
        <taxon>Ascomycota</taxon>
        <taxon>Pezizomycotina</taxon>
        <taxon>Eurotiomycetes</taxon>
        <taxon>Chaetothyriomycetidae</taxon>
        <taxon>Chaetothyriales</taxon>
        <taxon>Herpotrichiellaceae</taxon>
        <taxon>Exophiala</taxon>
    </lineage>
</organism>
<keyword evidence="8" id="KW-1185">Reference proteome</keyword>
<dbReference type="GeneID" id="27354627"/>
<keyword evidence="4" id="KW-0274">FAD</keyword>
<evidence type="ECO:0000256" key="3">
    <source>
        <dbReference type="ARBA" id="ARBA00022630"/>
    </source>
</evidence>
<dbReference type="PANTHER" id="PTHR10961:SF24">
    <property type="entry name" value="HYPOTHETICAL FRUCTOSYL AMINE:OXYGEN OXIDOREDUCTASE (EUROFUNG)"/>
    <property type="match status" value="1"/>
</dbReference>
<evidence type="ECO:0000313" key="7">
    <source>
        <dbReference type="EMBL" id="KIW46933.1"/>
    </source>
</evidence>
<evidence type="ECO:0000256" key="1">
    <source>
        <dbReference type="ARBA" id="ARBA00001974"/>
    </source>
</evidence>
<dbReference type="GO" id="GO:0050660">
    <property type="term" value="F:flavin adenine dinucleotide binding"/>
    <property type="evidence" value="ECO:0007669"/>
    <property type="project" value="InterPro"/>
</dbReference>
<dbReference type="VEuPathDB" id="FungiDB:PV06_02553"/>
<dbReference type="AlphaFoldDB" id="A0A0D2DV11"/>
<dbReference type="InterPro" id="IPR045170">
    <property type="entry name" value="MTOX"/>
</dbReference>
<feature type="domain" description="FAD dependent oxidoreductase" evidence="6">
    <location>
        <begin position="10"/>
        <end position="380"/>
    </location>
</feature>
<dbReference type="Proteomes" id="UP000053342">
    <property type="component" value="Unassembled WGS sequence"/>
</dbReference>
<evidence type="ECO:0000256" key="2">
    <source>
        <dbReference type="ARBA" id="ARBA00010989"/>
    </source>
</evidence>
<keyword evidence="3" id="KW-0285">Flavoprotein</keyword>
<dbReference type="InterPro" id="IPR036188">
    <property type="entry name" value="FAD/NAD-bd_sf"/>
</dbReference>
<dbReference type="Gene3D" id="3.30.9.10">
    <property type="entry name" value="D-Amino Acid Oxidase, subunit A, domain 2"/>
    <property type="match status" value="1"/>
</dbReference>
<evidence type="ECO:0000256" key="5">
    <source>
        <dbReference type="ARBA" id="ARBA00023002"/>
    </source>
</evidence>
<dbReference type="InterPro" id="IPR006076">
    <property type="entry name" value="FAD-dep_OxRdtase"/>
</dbReference>
<sequence>MSQLTHDSSILIIGGGTWGCATALQLARQGYKKVTVLDAHAIPSPISAGNDVNKIMEEGVPSDDDDEESYVWNRLFQLATEAWRSDPVYSPFYHATGFVMAASSPEAGRHVESYIASCRTSSSPIRRLDTPEAFRATMAPGILTGDFPNWKGFVRPEGAGWVFARGALEAAHNEARRLGVRFVTGGPQGKVERLIYSGSDVLGAFTSDGVEHRADRTVLCAGAYSDRLFDFEKQLRPTAWTLAHIQMTDEERQTWKDLPVLFNVERGFFMEPTTGTGELKFVDEHPGYCNFIHDQSIDAERSVPLSRQQIPIDAEARARQFLRETVPQIADRPFTFARVCWDSDTPDRVFLIDQHPKYSRLVVAVGGSGMGFMTMPAVGIQVVNSLEGRMESRLKKAFRWRPETAVGRDWRDTQDRFGADGKVMDLQKVKGWTNVDNGSHASKI</sequence>
<dbReference type="OrthoDB" id="2219495at2759"/>